<dbReference type="InterPro" id="IPR009079">
    <property type="entry name" value="4_helix_cytokine-like_core"/>
</dbReference>
<feature type="coiled-coil region" evidence="14">
    <location>
        <begin position="2228"/>
        <end position="2359"/>
    </location>
</feature>
<proteinExistence type="inferred from homology"/>
<dbReference type="PANTHER" id="PTHR18879">
    <property type="entry name" value="CENTROSOMAL PROTEIN OF 290 KDA"/>
    <property type="match status" value="1"/>
</dbReference>
<keyword evidence="8" id="KW-0970">Cilium biogenesis/degradation</keyword>
<feature type="coiled-coil region" evidence="14">
    <location>
        <begin position="1258"/>
        <end position="1320"/>
    </location>
</feature>
<gene>
    <name evidence="18" type="ORF">EOD39_2113</name>
</gene>
<dbReference type="SUPFAM" id="SSF47266">
    <property type="entry name" value="4-helical cytokines"/>
    <property type="match status" value="1"/>
</dbReference>
<organism evidence="18 19">
    <name type="scientific">Acipenser ruthenus</name>
    <name type="common">Sterlet sturgeon</name>
    <dbReference type="NCBI Taxonomy" id="7906"/>
    <lineage>
        <taxon>Eukaryota</taxon>
        <taxon>Metazoa</taxon>
        <taxon>Chordata</taxon>
        <taxon>Craniata</taxon>
        <taxon>Vertebrata</taxon>
        <taxon>Euteleostomi</taxon>
        <taxon>Actinopterygii</taxon>
        <taxon>Chondrostei</taxon>
        <taxon>Acipenseriformes</taxon>
        <taxon>Acipenseridae</taxon>
        <taxon>Acipenser</taxon>
    </lineage>
</organism>
<evidence type="ECO:0000256" key="5">
    <source>
        <dbReference type="ARBA" id="ARBA00022448"/>
    </source>
</evidence>
<dbReference type="GO" id="GO:0022857">
    <property type="term" value="F:transmembrane transporter activity"/>
    <property type="evidence" value="ECO:0007669"/>
    <property type="project" value="InterPro"/>
</dbReference>
<feature type="coiled-coil region" evidence="14">
    <location>
        <begin position="1184"/>
        <end position="1218"/>
    </location>
</feature>
<feature type="transmembrane region" description="Helical" evidence="16">
    <location>
        <begin position="657"/>
        <end position="676"/>
    </location>
</feature>
<feature type="transmembrane region" description="Helical" evidence="16">
    <location>
        <begin position="326"/>
        <end position="346"/>
    </location>
</feature>
<dbReference type="SMR" id="A0A444U434"/>
<keyword evidence="11 16" id="KW-0472">Membrane</keyword>
<keyword evidence="9 16" id="KW-1133">Transmembrane helix</keyword>
<keyword evidence="13" id="KW-0966">Cell projection</keyword>
<feature type="compositionally biased region" description="Basic and acidic residues" evidence="15">
    <location>
        <begin position="2678"/>
        <end position="2705"/>
    </location>
</feature>
<dbReference type="InterPro" id="IPR006043">
    <property type="entry name" value="NCS2"/>
</dbReference>
<feature type="compositionally biased region" description="Basic and acidic residues" evidence="15">
    <location>
        <begin position="2857"/>
        <end position="2869"/>
    </location>
</feature>
<feature type="transmembrane region" description="Helical" evidence="16">
    <location>
        <begin position="146"/>
        <end position="169"/>
    </location>
</feature>
<keyword evidence="5" id="KW-0813">Transport</keyword>
<dbReference type="GO" id="GO:0043010">
    <property type="term" value="P:camera-type eye development"/>
    <property type="evidence" value="ECO:0007669"/>
    <property type="project" value="TreeGrafter"/>
</dbReference>
<dbReference type="InterPro" id="IPR006042">
    <property type="entry name" value="Xan_ur_permease"/>
</dbReference>
<dbReference type="Pfam" id="PF16574">
    <property type="entry name" value="CEP209_CC5"/>
    <property type="match status" value="1"/>
</dbReference>
<feature type="coiled-coil region" evidence="14">
    <location>
        <begin position="2389"/>
        <end position="2499"/>
    </location>
</feature>
<evidence type="ECO:0000256" key="10">
    <source>
        <dbReference type="ARBA" id="ARBA00023054"/>
    </source>
</evidence>
<dbReference type="PANTHER" id="PTHR18879:SF20">
    <property type="entry name" value="CENTROSOMAL PROTEIN OF 290 KDA"/>
    <property type="match status" value="1"/>
</dbReference>
<feature type="domain" description="Centrosomal protein of 290kDa coiled-coil region" evidence="17">
    <location>
        <begin position="1894"/>
        <end position="2021"/>
    </location>
</feature>
<feature type="transmembrane region" description="Helical" evidence="16">
    <location>
        <begin position="297"/>
        <end position="320"/>
    </location>
</feature>
<dbReference type="GO" id="GO:0005173">
    <property type="term" value="F:stem cell factor receptor binding"/>
    <property type="evidence" value="ECO:0007669"/>
    <property type="project" value="InterPro"/>
</dbReference>
<feature type="region of interest" description="Disordered" evidence="15">
    <location>
        <begin position="2678"/>
        <end position="2873"/>
    </location>
</feature>
<evidence type="ECO:0000256" key="13">
    <source>
        <dbReference type="ARBA" id="ARBA00023273"/>
    </source>
</evidence>
<feature type="compositionally biased region" description="Polar residues" evidence="15">
    <location>
        <begin position="2743"/>
        <end position="2776"/>
    </location>
</feature>
<dbReference type="GO" id="GO:0034451">
    <property type="term" value="C:centriolar satellite"/>
    <property type="evidence" value="ECO:0007669"/>
    <property type="project" value="TreeGrafter"/>
</dbReference>
<dbReference type="Pfam" id="PF00860">
    <property type="entry name" value="Xan_ur_permease"/>
    <property type="match status" value="2"/>
</dbReference>
<keyword evidence="6" id="KW-0963">Cytoplasm</keyword>
<feature type="transmembrane region" description="Helical" evidence="16">
    <location>
        <begin position="49"/>
        <end position="75"/>
    </location>
</feature>
<feature type="coiled-coil region" evidence="14">
    <location>
        <begin position="806"/>
        <end position="1013"/>
    </location>
</feature>
<evidence type="ECO:0000256" key="6">
    <source>
        <dbReference type="ARBA" id="ARBA00022490"/>
    </source>
</evidence>
<evidence type="ECO:0000256" key="3">
    <source>
        <dbReference type="ARBA" id="ARBA00004300"/>
    </source>
</evidence>
<dbReference type="Proteomes" id="UP000289886">
    <property type="component" value="Unassembled WGS sequence"/>
</dbReference>
<accession>A0A444U434</accession>
<feature type="compositionally biased region" description="Basic and acidic residues" evidence="15">
    <location>
        <begin position="2836"/>
        <end position="2845"/>
    </location>
</feature>
<feature type="coiled-coil region" evidence="14">
    <location>
        <begin position="2882"/>
        <end position="3171"/>
    </location>
</feature>
<feature type="coiled-coil region" evidence="14">
    <location>
        <begin position="1607"/>
        <end position="1672"/>
    </location>
</feature>
<evidence type="ECO:0000256" key="4">
    <source>
        <dbReference type="ARBA" id="ARBA00008821"/>
    </source>
</evidence>
<evidence type="ECO:0000256" key="11">
    <source>
        <dbReference type="ARBA" id="ARBA00023136"/>
    </source>
</evidence>
<protein>
    <submittedName>
        <fullName evidence="18">Centrosomal protein of 290 kDa</fullName>
    </submittedName>
</protein>
<dbReference type="GO" id="GO:0035869">
    <property type="term" value="C:ciliary transition zone"/>
    <property type="evidence" value="ECO:0007669"/>
    <property type="project" value="TreeGrafter"/>
</dbReference>
<feature type="coiled-coil region" evidence="14">
    <location>
        <begin position="2140"/>
        <end position="2199"/>
    </location>
</feature>
<comment type="subcellular location">
    <subcellularLocation>
        <location evidence="1">Cytoplasm</location>
        <location evidence="1">Cytoskeleton</location>
        <location evidence="1">Cilium basal body</location>
    </subcellularLocation>
    <subcellularLocation>
        <location evidence="3">Cytoplasm</location>
        <location evidence="3">Cytoskeleton</location>
        <location evidence="3">Microtubule organizing center</location>
        <location evidence="3">Centrosome</location>
    </subcellularLocation>
    <subcellularLocation>
        <location evidence="2">Membrane</location>
        <topology evidence="2">Multi-pass membrane protein</topology>
    </subcellularLocation>
</comment>
<dbReference type="InterPro" id="IPR003452">
    <property type="entry name" value="SCF"/>
</dbReference>
<dbReference type="GO" id="GO:0097711">
    <property type="term" value="P:ciliary basal body-plasma membrane docking"/>
    <property type="evidence" value="ECO:0007669"/>
    <property type="project" value="TreeGrafter"/>
</dbReference>
<evidence type="ECO:0000313" key="19">
    <source>
        <dbReference type="Proteomes" id="UP000289886"/>
    </source>
</evidence>
<dbReference type="GO" id="GO:0001822">
    <property type="term" value="P:kidney development"/>
    <property type="evidence" value="ECO:0007669"/>
    <property type="project" value="TreeGrafter"/>
</dbReference>
<keyword evidence="12" id="KW-0206">Cytoskeleton</keyword>
<evidence type="ECO:0000256" key="2">
    <source>
        <dbReference type="ARBA" id="ARBA00004141"/>
    </source>
</evidence>
<feature type="compositionally biased region" description="Basic and acidic residues" evidence="15">
    <location>
        <begin position="2801"/>
        <end position="2815"/>
    </location>
</feature>
<dbReference type="GO" id="GO:1905349">
    <property type="term" value="P:ciliary transition zone assembly"/>
    <property type="evidence" value="ECO:0007669"/>
    <property type="project" value="TreeGrafter"/>
</dbReference>
<comment type="caution">
    <text evidence="18">The sequence shown here is derived from an EMBL/GenBank/DDBJ whole genome shotgun (WGS) entry which is preliminary data.</text>
</comment>
<keyword evidence="10 14" id="KW-0175">Coiled coil</keyword>
<name>A0A444U434_ACIRT</name>
<feature type="coiled-coil region" evidence="14">
    <location>
        <begin position="1977"/>
        <end position="2011"/>
    </location>
</feature>
<dbReference type="Pfam" id="PF02404">
    <property type="entry name" value="SCF"/>
    <property type="match status" value="1"/>
</dbReference>
<feature type="transmembrane region" description="Helical" evidence="16">
    <location>
        <begin position="440"/>
        <end position="457"/>
    </location>
</feature>
<feature type="transmembrane region" description="Helical" evidence="16">
    <location>
        <begin position="358"/>
        <end position="377"/>
    </location>
</feature>
<feature type="coiled-coil region" evidence="14">
    <location>
        <begin position="1553"/>
        <end position="1583"/>
    </location>
</feature>
<dbReference type="GO" id="GO:0005886">
    <property type="term" value="C:plasma membrane"/>
    <property type="evidence" value="ECO:0007669"/>
    <property type="project" value="UniProtKB-ARBA"/>
</dbReference>
<keyword evidence="7 16" id="KW-0812">Transmembrane</keyword>
<dbReference type="PROSITE" id="PS01116">
    <property type="entry name" value="XANTH_URACIL_PERMASE"/>
    <property type="match status" value="1"/>
</dbReference>
<evidence type="ECO:0000256" key="15">
    <source>
        <dbReference type="SAM" id="MobiDB-lite"/>
    </source>
</evidence>
<dbReference type="InterPro" id="IPR032321">
    <property type="entry name" value="Cep209_CC5"/>
</dbReference>
<dbReference type="Gene3D" id="1.20.1250.10">
    <property type="match status" value="1"/>
</dbReference>
<feature type="coiled-coil region" evidence="14">
    <location>
        <begin position="1833"/>
        <end position="1943"/>
    </location>
</feature>
<dbReference type="InterPro" id="IPR026201">
    <property type="entry name" value="Cep290"/>
</dbReference>
<evidence type="ECO:0000259" key="17">
    <source>
        <dbReference type="Pfam" id="PF16574"/>
    </source>
</evidence>
<dbReference type="EMBL" id="SCEB01215377">
    <property type="protein sequence ID" value="RXM29908.1"/>
    <property type="molecule type" value="Genomic_DNA"/>
</dbReference>
<comment type="similarity">
    <text evidence="4">Belongs to the nucleobase:cation symporter-2 (NCS2) (TC 2.A.40) family.</text>
</comment>
<feature type="coiled-coil region" evidence="14">
    <location>
        <begin position="2527"/>
        <end position="2588"/>
    </location>
</feature>
<feature type="coiled-coil region" evidence="14">
    <location>
        <begin position="3201"/>
        <end position="3267"/>
    </location>
</feature>
<feature type="coiled-coil region" evidence="14">
    <location>
        <begin position="1437"/>
        <end position="1506"/>
    </location>
</feature>
<reference evidence="18 19" key="1">
    <citation type="submission" date="2019-01" db="EMBL/GenBank/DDBJ databases">
        <title>Draft Genome and Complete Hox-Cluster Characterization of the Sterlet Sturgeon (Acipenser ruthenus).</title>
        <authorList>
            <person name="Wei Q."/>
        </authorList>
    </citation>
    <scope>NUCLEOTIDE SEQUENCE [LARGE SCALE GENOMIC DNA]</scope>
    <source>
        <strain evidence="18">WHYD16114868_AA</strain>
        <tissue evidence="18">Blood</tissue>
    </source>
</reference>
<feature type="coiled-coil region" evidence="14">
    <location>
        <begin position="1358"/>
        <end position="1406"/>
    </location>
</feature>
<evidence type="ECO:0000256" key="8">
    <source>
        <dbReference type="ARBA" id="ARBA00022794"/>
    </source>
</evidence>
<evidence type="ECO:0000256" key="1">
    <source>
        <dbReference type="ARBA" id="ARBA00004120"/>
    </source>
</evidence>
<sequence length="3281" mass="377141">MSECKCIFGQECTESSHQQQSNTITVSLNERHKNKPELDLLYAINDRPPWYLCILFGFQHYILAFGGIIAIPLILAEPMCFGDNNSVKSQLISTIFLVSGLCTLLQTTFGTRTVGLIFLFSQYLSKVNIPLIVYTEKKWKIIKYPIFKLFSVLLGMCGSWLICFLLTFFDVLPRNAKDYGHTARTDINLNAVESAPWFHVPYPGQWGLPTVSLASVLGMMAGVLASTMESIGDYYACARLSGAPPPPMHAVNRGIAMEAIGCILAAIWGSGNGTTSYSQNIAALGITKVGSRLVLQYAGLLMIFLGLFGKFGAIFITIPIPVIGGMFMVMFGMITAVGISNLQNYTAQHSGIRELDQVFTVLFTTHMFVGGFFGFILDNLLPGTEKERGIKAWREHVHKSDSEEDQSCYDLPFVNKYLSRLRCAYYIPFLPMYKTAEKRIWIIAFIYPFLFFCFTFVEHSCGLGNVITDDVNKIPILKGNIPNDYIIKVRYVPQSEELNDICWLMLNIYELQLSLTSLAVKFAETSSNKENITILIDMVTKMRRLFEYEEEDVIGDYHCHYQDGNFNTSVYFDYFKKIIETYELHERQFISPDCASPPCPTSETTTLVAGSITNSTELLIMTTTACVSASDCSTQETRHGKNREAKTNTQGAEQLHIPLYLLLLIPVFGILLVLTWKGHITSCCRAVVRHGVDVANNTWHQWTFGGVNFNSSTDTQNNDSGLNYYSLILVSQKAITDTSRFKPPRSLKMPPNLDWGQLMKVDPDALSGQERLADKLLLSLSKMKAQEVDLAVEEVEKAGEEQATIESQLKAKVNKLENELEMAQMSVGGRDTRFLRDEIRQLENQLERKEKELAEMEKQINKEKKANENLTLRAEEAENENSKLRRENDQLRQDIIDYQRQIDSQRETLLSRRGGDSDFRSQLSKKNLELVQYLDEIQNLTEANEKLEVQNHEMQKNLEESVNEMEKMTDEYNKMKVVVQQTDIFMDQLSKEKEHLRLQVQELTEQIQARTEEDDPVMAAVNAKVEEWKSVLSAKDDEIIEYQQMLRDLKVKLKTAQLDSDKNNVMALQQAVQERDSQIKMLTDQVEQYTSEMERNALVIEDLKKQLQKDTGLPSLTQQNRIGEIQTKLQVTEKRALEAERVADLAESDARDKDKELSEALARMRAYEAVVDLTEFRRTKALKQQQYRAENQILLKEIERLEEERLELKKHIRRLAKDKGKRAAALGLTADDLQLVDDFTENLKSSEKLNQIPYTDSHEQIKHMNEHLLKELHDKEKELELKRTELAQLKSKSKNTMEENKQLEQGMKEILQAIKDTQKDSKGETGLSIPILERLVNAIETKSSEGVFDANVHLKAQVDQLTGRNDELRKGMKEARKEAASAANQLEKANEKADRMENEIQMLRQSGGSSIVFKILNLPDKMAPSSAEVINSLNEYTVELLQELHNKEESMMKLEEALEEYKRKFAVIRHQQGLLYKEYQSERELWQKDTEKIQELQDKLGEQKEQDAAKIQEYNRWLDVLQKDPDEIKKQLAEAARKMTVLRVNEKSLTRHYTTLLEMEQHLRKENNKLKNEMIAMEAAVAERDMAAFKIAALQKALNDSVPSADLEKANKQYNDLTTKYRDMLQKDNLLVQKTTNLEHLEGESAVLRGQIDALNKELEITKEKLHTLEQAWEQITKLGGESAMDKATKAITNGEIVSISKKITTLEMKELNERQRAEHAHKMYEHLRSSFKQVEERNFELETKFAEDLTNDPDFINRLRDVSDVAKMQTSALEARQQSREKEVEALRKLVLDYQAQSDEKALIAKFHQHIIALQVSEATAVSKLEATVTKLQKLEAYNLRMEQKMDAKEQSLYYARQEGRNRAKHLRQTVQSLRRQFSGALPLSQQEKFSKTMIQLQNDKLKVLQEVQQAQQESRKAEDKALELEIRLKGLEELISTLKDVRGAQKVNEWHKKMEELRLQDLKQNRELGVQKEEIKYLKTIIAEQERTISSLQEEVVQQNNLYEEQQLSWDQREVDLERQLDLYERQHNDVLSTARKFEEATGSIPDPSLPVPQQLDLALRKIREHIRTILETQTTCKTLDEKLKEKEAALWKAEQNVLSRDRVINELRLRLPATAEREKLIAELGRREEDPEFQQALKVAHQTIANLQARLNQKEDVLKKYQHLQAKARQDQEEVAKKHEEELRLLHQKLDLHSDTSLNKFKQTALELMKKPSIAVPTTKHLARLAEMEQTVAEQDNSLSNITDKLKRVTAELEKQKQITVLKMKEHANEKAKLEERHVAEVKKLKENVAELRTLLSQMEKEVHYLRTELEAQKEANTRAPTTTMKSLVERLKAQLALKEKQQKALSKALLELRSEMTAHAEYQIVASASQKEENLNVQQIVDKHTKELKFRIEDLNEQLLTAKENLKASKNKENSLKEEMDSLNRDLNRSYKAHKKLQSEKEELDKENEELKKRIKRLASSMQIKSDNESKQSTVDELQKKIKRLETELERKATSERKIIKEDKTSKEEIVRWEEGKKWQARTEGMRNKLKEKEKEVESLTKQLSTIKDLYTRKQQALPRDSAMEDLNLKNRYLEEKLLALERQLSKDTHSRPSCNSIFPDCAITNTSEKIADFKSGKVNIKSYESEDKSKNVGNINWDGVIFSEEVESALKVEKEDQSTTVALDSKLETEVAENRDRFAAAEDNKAESETDRVSPSKTEEIPICEEQPEAVESNPQEVDPFGDIGGKIGSPFGKDLNRNPSNASEHAVTSTSENGEGDNRLTNEQSGNNTEDTNKAQQQDEKEEPAAPLVNEEEEKLSNEHSGSHAKESVDAVDETQENSEKEEPTEDDIIERLELKPDDVNETSGMGSDSHSQKDDEIQRENLKLSSENMELRFQLEQASKDLPRFKDKVADLKEMCDLLKKEKTEIEKKLGNVRGSGRSGKTVPELEKTIGLMKKVVERVQRENEELKKAPGVVSKEKLAGLERENEKLKSEFEKLKLQMGGQLSMRYESKTKGMEKIVAENERLRKELKKEAESAEKLKIAKNNLEIMNEKLMVQLEETSKRLSFAESRGPQLEGAESKSWKSIVVTRMYESKMKELETDIDKKNKSLSDLKQLLREATEREQQTEHCISDLKEQVELLKHFPEEAKTEPGLIRELQLIRLTNDRLEKEKTELVHQLQVYRQQIGATTEGAAEPGYDELLEKCIKHDKMMGDLVELQTQVKAADLDKRHLQEEVKKMKKELENFDPTFFEEIEDLKYNYNQEVKRNILLEEQLKKLSDQFGVQVNIPANVSID</sequence>
<evidence type="ECO:0000256" key="14">
    <source>
        <dbReference type="SAM" id="Coils"/>
    </source>
</evidence>
<evidence type="ECO:0000256" key="16">
    <source>
        <dbReference type="SAM" id="Phobius"/>
    </source>
</evidence>
<evidence type="ECO:0000313" key="18">
    <source>
        <dbReference type="EMBL" id="RXM29908.1"/>
    </source>
</evidence>
<dbReference type="GO" id="GO:1905515">
    <property type="term" value="P:non-motile cilium assembly"/>
    <property type="evidence" value="ECO:0007669"/>
    <property type="project" value="TreeGrafter"/>
</dbReference>
<feature type="transmembrane region" description="Helical" evidence="16">
    <location>
        <begin position="87"/>
        <end position="109"/>
    </location>
</feature>
<evidence type="ECO:0000256" key="9">
    <source>
        <dbReference type="ARBA" id="ARBA00022989"/>
    </source>
</evidence>
<evidence type="ECO:0000256" key="12">
    <source>
        <dbReference type="ARBA" id="ARBA00023212"/>
    </source>
</evidence>
<feature type="transmembrane region" description="Helical" evidence="16">
    <location>
        <begin position="206"/>
        <end position="225"/>
    </location>
</feature>
<evidence type="ECO:0000256" key="7">
    <source>
        <dbReference type="ARBA" id="ARBA00022692"/>
    </source>
</evidence>
<keyword evidence="19" id="KW-1185">Reference proteome</keyword>
<dbReference type="GO" id="GO:0007155">
    <property type="term" value="P:cell adhesion"/>
    <property type="evidence" value="ECO:0007669"/>
    <property type="project" value="InterPro"/>
</dbReference>